<organism evidence="3 4">
    <name type="scientific">Arthrobacter psychrochitiniphilus</name>
    <dbReference type="NCBI Taxonomy" id="291045"/>
    <lineage>
        <taxon>Bacteria</taxon>
        <taxon>Bacillati</taxon>
        <taxon>Actinomycetota</taxon>
        <taxon>Actinomycetes</taxon>
        <taxon>Micrococcales</taxon>
        <taxon>Micrococcaceae</taxon>
        <taxon>Arthrobacter</taxon>
    </lineage>
</organism>
<dbReference type="EMBL" id="QHLZ01000001">
    <property type="protein sequence ID" value="PXA69509.1"/>
    <property type="molecule type" value="Genomic_DNA"/>
</dbReference>
<comment type="caution">
    <text evidence="3">The sequence shown here is derived from an EMBL/GenBank/DDBJ whole genome shotgun (WGS) entry which is preliminary data.</text>
</comment>
<comment type="similarity">
    <text evidence="1">Belongs to the ROK (NagC/XylR) family.</text>
</comment>
<evidence type="ECO:0000313" key="4">
    <source>
        <dbReference type="Proteomes" id="UP000246303"/>
    </source>
</evidence>
<evidence type="ECO:0000256" key="1">
    <source>
        <dbReference type="ARBA" id="ARBA00006479"/>
    </source>
</evidence>
<dbReference type="Gene3D" id="1.10.10.10">
    <property type="entry name" value="Winged helix-like DNA-binding domain superfamily/Winged helix DNA-binding domain"/>
    <property type="match status" value="1"/>
</dbReference>
<dbReference type="PANTHER" id="PTHR18964:SF173">
    <property type="entry name" value="GLUCOKINASE"/>
    <property type="match status" value="1"/>
</dbReference>
<dbReference type="Pfam" id="PF00480">
    <property type="entry name" value="ROK"/>
    <property type="match status" value="1"/>
</dbReference>
<dbReference type="RefSeq" id="WP_110104794.1">
    <property type="nucleotide sequence ID" value="NZ_JACBZZ010000001.1"/>
</dbReference>
<keyword evidence="4" id="KW-1185">Reference proteome</keyword>
<proteinExistence type="inferred from homology"/>
<dbReference type="GO" id="GO:0003700">
    <property type="term" value="F:DNA-binding transcription factor activity"/>
    <property type="evidence" value="ECO:0007669"/>
    <property type="project" value="InterPro"/>
</dbReference>
<name>A0A2V3DW43_9MICC</name>
<sequence length="397" mass="41435">MISMTQGGVKRHNQVRVLRAVRDASGISRAQLAEVLNLTKVGVSRPVAELVAAGLLVEGQAPQSGPGRRPIGLQLALGKFASIGFDIRVDRAIEVVRDVDGTVVSQQVIDLPPGVTAPALLAILAQRILAAALLPRYTIIGIGVALPAELDDSLRTVKFSLPLGWGKVPFCDELESLIENRYQVRLADVSGAAALANSRMGLPNLAHLQIGYGAGLSYIRDGSLGSLGLVGEFGHMPMLAGGPQCLCGRFGCLDAVAGFQILVDGAARLGLAHTTGPGGMNDLSRRLSEEAGQGNQQVCTLIESVAQWLARVVAAVITIRPAQAMTVGGYPLALGDAFWQPFVAALEQLHPQAAQLMVKSPLGDEASTVGVGLLGAEILFSDPIGWAALHSGLPQLI</sequence>
<dbReference type="Pfam" id="PF12802">
    <property type="entry name" value="MarR_2"/>
    <property type="match status" value="1"/>
</dbReference>
<dbReference type="OrthoDB" id="4083144at2"/>
<dbReference type="Proteomes" id="UP000246303">
    <property type="component" value="Unassembled WGS sequence"/>
</dbReference>
<protein>
    <recommendedName>
        <fullName evidence="2">HTH marR-type domain-containing protein</fullName>
    </recommendedName>
</protein>
<dbReference type="InterPro" id="IPR036388">
    <property type="entry name" value="WH-like_DNA-bd_sf"/>
</dbReference>
<evidence type="ECO:0000313" key="3">
    <source>
        <dbReference type="EMBL" id="PXA69509.1"/>
    </source>
</evidence>
<dbReference type="InterPro" id="IPR036390">
    <property type="entry name" value="WH_DNA-bd_sf"/>
</dbReference>
<gene>
    <name evidence="3" type="ORF">CVS29_02910</name>
</gene>
<accession>A0A2V3DW43</accession>
<evidence type="ECO:0000259" key="2">
    <source>
        <dbReference type="Pfam" id="PF12802"/>
    </source>
</evidence>
<feature type="domain" description="HTH marR-type" evidence="2">
    <location>
        <begin position="9"/>
        <end position="61"/>
    </location>
</feature>
<dbReference type="AlphaFoldDB" id="A0A2V3DW43"/>
<dbReference type="PANTHER" id="PTHR18964">
    <property type="entry name" value="ROK (REPRESSOR, ORF, KINASE) FAMILY"/>
    <property type="match status" value="1"/>
</dbReference>
<dbReference type="SUPFAM" id="SSF53067">
    <property type="entry name" value="Actin-like ATPase domain"/>
    <property type="match status" value="1"/>
</dbReference>
<reference evidence="3 4" key="1">
    <citation type="submission" date="2018-05" db="EMBL/GenBank/DDBJ databases">
        <title>Genetic diversity of glacier-inhabiting Cryobacterium bacteria in China and description of Cryobacterium mengkeensis sp. nov. and Arthrobacter glacialis sp. nov.</title>
        <authorList>
            <person name="Liu Q."/>
            <person name="Xin Y.-H."/>
        </authorList>
    </citation>
    <scope>NUCLEOTIDE SEQUENCE [LARGE SCALE GENOMIC DNA]</scope>
    <source>
        <strain evidence="3 4">GP3</strain>
    </source>
</reference>
<dbReference type="InterPro" id="IPR000600">
    <property type="entry name" value="ROK"/>
</dbReference>
<dbReference type="InterPro" id="IPR043129">
    <property type="entry name" value="ATPase_NBD"/>
</dbReference>
<dbReference type="Gene3D" id="3.30.420.40">
    <property type="match status" value="2"/>
</dbReference>
<dbReference type="InterPro" id="IPR000835">
    <property type="entry name" value="HTH_MarR-typ"/>
</dbReference>
<dbReference type="SUPFAM" id="SSF46785">
    <property type="entry name" value="Winged helix' DNA-binding domain"/>
    <property type="match status" value="1"/>
</dbReference>